<comment type="caution">
    <text evidence="1">The sequence shown here is derived from an EMBL/GenBank/DDBJ whole genome shotgun (WGS) entry which is preliminary data.</text>
</comment>
<sequence>MRLSAAHSLLRLLEFVRAENGFLYFLCYLLPGLLHTASTVHPRCLICVLTCGCASPLVAGRINSACLCSADNLPDLRLSSPHFSRPYSSFYLFQMPTRP</sequence>
<evidence type="ECO:0000313" key="1">
    <source>
        <dbReference type="EMBL" id="VEL24312.1"/>
    </source>
</evidence>
<organism evidence="1 2">
    <name type="scientific">Protopolystoma xenopodis</name>
    <dbReference type="NCBI Taxonomy" id="117903"/>
    <lineage>
        <taxon>Eukaryota</taxon>
        <taxon>Metazoa</taxon>
        <taxon>Spiralia</taxon>
        <taxon>Lophotrochozoa</taxon>
        <taxon>Platyhelminthes</taxon>
        <taxon>Monogenea</taxon>
        <taxon>Polyopisthocotylea</taxon>
        <taxon>Polystomatidea</taxon>
        <taxon>Polystomatidae</taxon>
        <taxon>Protopolystoma</taxon>
    </lineage>
</organism>
<gene>
    <name evidence="1" type="ORF">PXEA_LOCUS17752</name>
</gene>
<accession>A0A3S5BHD6</accession>
<evidence type="ECO:0000313" key="2">
    <source>
        <dbReference type="Proteomes" id="UP000784294"/>
    </source>
</evidence>
<name>A0A3S5BHD6_9PLAT</name>
<dbReference type="EMBL" id="CAAALY010067050">
    <property type="protein sequence ID" value="VEL24312.1"/>
    <property type="molecule type" value="Genomic_DNA"/>
</dbReference>
<proteinExistence type="predicted"/>
<dbReference type="Proteomes" id="UP000784294">
    <property type="component" value="Unassembled WGS sequence"/>
</dbReference>
<reference evidence="1" key="1">
    <citation type="submission" date="2018-11" db="EMBL/GenBank/DDBJ databases">
        <authorList>
            <consortium name="Pathogen Informatics"/>
        </authorList>
    </citation>
    <scope>NUCLEOTIDE SEQUENCE</scope>
</reference>
<keyword evidence="2" id="KW-1185">Reference proteome</keyword>
<protein>
    <submittedName>
        <fullName evidence="1">Uncharacterized protein</fullName>
    </submittedName>
</protein>
<dbReference type="AlphaFoldDB" id="A0A3S5BHD6"/>